<evidence type="ECO:0000313" key="7">
    <source>
        <dbReference type="EMBL" id="ODV82280.1"/>
    </source>
</evidence>
<dbReference type="PROSITE" id="PS01359">
    <property type="entry name" value="ZF_PHD_1"/>
    <property type="match status" value="1"/>
</dbReference>
<dbReference type="InterPro" id="IPR052819">
    <property type="entry name" value="Chromatin_regulatory_protein"/>
</dbReference>
<evidence type="ECO:0000256" key="5">
    <source>
        <dbReference type="SAM" id="MobiDB-lite"/>
    </source>
</evidence>
<feature type="region of interest" description="Disordered" evidence="5">
    <location>
        <begin position="38"/>
        <end position="62"/>
    </location>
</feature>
<dbReference type="InterPro" id="IPR019786">
    <property type="entry name" value="Zinc_finger_PHD-type_CS"/>
</dbReference>
<feature type="region of interest" description="Disordered" evidence="5">
    <location>
        <begin position="76"/>
        <end position="115"/>
    </location>
</feature>
<gene>
    <name evidence="7" type="ORF">CANTADRAFT_34256</name>
</gene>
<dbReference type="PROSITE" id="PS50016">
    <property type="entry name" value="ZF_PHD_2"/>
    <property type="match status" value="1"/>
</dbReference>
<evidence type="ECO:0000256" key="2">
    <source>
        <dbReference type="ARBA" id="ARBA00022771"/>
    </source>
</evidence>
<dbReference type="SUPFAM" id="SSF57903">
    <property type="entry name" value="FYVE/PHD zinc finger"/>
    <property type="match status" value="2"/>
</dbReference>
<dbReference type="AlphaFoldDB" id="A0A1E4SRZ2"/>
<reference evidence="8" key="1">
    <citation type="submission" date="2016-05" db="EMBL/GenBank/DDBJ databases">
        <title>Comparative genomics of biotechnologically important yeasts.</title>
        <authorList>
            <consortium name="DOE Joint Genome Institute"/>
            <person name="Riley R."/>
            <person name="Haridas S."/>
            <person name="Wolfe K.H."/>
            <person name="Lopes M.R."/>
            <person name="Hittinger C.T."/>
            <person name="Goker M."/>
            <person name="Salamov A."/>
            <person name="Wisecaver J."/>
            <person name="Long T.M."/>
            <person name="Aerts A.L."/>
            <person name="Barry K."/>
            <person name="Choi C."/>
            <person name="Clum A."/>
            <person name="Coughlan A.Y."/>
            <person name="Deshpande S."/>
            <person name="Douglass A.P."/>
            <person name="Hanson S.J."/>
            <person name="Klenk H.-P."/>
            <person name="Labutti K."/>
            <person name="Lapidus A."/>
            <person name="Lindquist E."/>
            <person name="Lipzen A."/>
            <person name="Meier-Kolthoff J.P."/>
            <person name="Ohm R.A."/>
            <person name="Otillar R.P."/>
            <person name="Pangilinan J."/>
            <person name="Peng Y."/>
            <person name="Rokas A."/>
            <person name="Rosa C.A."/>
            <person name="Scheuner C."/>
            <person name="Sibirny A.A."/>
            <person name="Slot J.C."/>
            <person name="Stielow J.B."/>
            <person name="Sun H."/>
            <person name="Kurtzman C.P."/>
            <person name="Blackwell M."/>
            <person name="Grigoriev I.V."/>
            <person name="Jeffries T.W."/>
        </authorList>
    </citation>
    <scope>NUCLEOTIDE SEQUENCE [LARGE SCALE GENOMIC DNA]</scope>
    <source>
        <strain evidence="8">NRRL Y-17324</strain>
    </source>
</reference>
<dbReference type="Proteomes" id="UP000094285">
    <property type="component" value="Unassembled WGS sequence"/>
</dbReference>
<sequence>FVEPPLAGPTAMYTGLPLESGPTAKIKKESLWPSKYTRRPIKGTGLYSREGSLVGDDTTEQEEALNRQLVLHLSEDLTKESLERTPLPSKRPLEDRPTTPEPEDPKQDDGKAKRIKIISPRKSITNLAPLSSNAAKAPHHDTAPRSNEEFCSSCGGSGIFICCESCPRSFHFTCCDPPLEDAPEGEWYCRECLAERTPLLTTKWSNIGIFSELMNQQEARNPVEFQLPKFLREKTFIGVETSDSGDYHDESMKPDLPLKPKDGQIQGYNKDESLELDALYDKDGNPHLCHKCGLSGLNHKTLTQCDYCPLVWHIDCLSEPMFGPKTIGSKWRCPNHVENVIDNFITQKALKELENLGERFKLRNFKDAKVIEPALRAHFLKISSLSNIVIQYDDQPNLLKNPNLQDYLKYEKEDFNRPKYEYFDKNKSIYKEFEDTLDDEDRHPQYAVPDFFENSVATNFGVTSRPSSKASKILCLTSKGESGQSFVYRVPEKLIQLDFISKAKQETGIKQEVLNTIEEYDMKSRIETNEDERNLVEGLSELKKDRINLEELVRVAIETKKKEDKVEIKKEESADNDRVYDEEIEDLRKIKKLIGLKGKDELLKFLSS</sequence>
<feature type="region of interest" description="Disordered" evidence="5">
    <location>
        <begin position="1"/>
        <end position="21"/>
    </location>
</feature>
<dbReference type="GO" id="GO:0032221">
    <property type="term" value="C:Rpd3S complex"/>
    <property type="evidence" value="ECO:0007669"/>
    <property type="project" value="TreeGrafter"/>
</dbReference>
<dbReference type="Gene3D" id="3.30.40.10">
    <property type="entry name" value="Zinc/RING finger domain, C3HC4 (zinc finger)"/>
    <property type="match status" value="2"/>
</dbReference>
<accession>A0A1E4SRZ2</accession>
<dbReference type="STRING" id="984487.A0A1E4SRZ2"/>
<keyword evidence="8" id="KW-1185">Reference proteome</keyword>
<evidence type="ECO:0000256" key="3">
    <source>
        <dbReference type="ARBA" id="ARBA00022833"/>
    </source>
</evidence>
<feature type="region of interest" description="Disordered" evidence="5">
    <location>
        <begin position="242"/>
        <end position="263"/>
    </location>
</feature>
<dbReference type="RefSeq" id="XP_020067402.1">
    <property type="nucleotide sequence ID" value="XM_020208580.2"/>
</dbReference>
<dbReference type="GO" id="GO:0006357">
    <property type="term" value="P:regulation of transcription by RNA polymerase II"/>
    <property type="evidence" value="ECO:0007669"/>
    <property type="project" value="TreeGrafter"/>
</dbReference>
<keyword evidence="3" id="KW-0862">Zinc</keyword>
<dbReference type="PANTHER" id="PTHR47636:SF1">
    <property type="entry name" value="TRANSCRIPTIONAL REGULATORY PROTEIN RCO1"/>
    <property type="match status" value="1"/>
</dbReference>
<protein>
    <recommendedName>
        <fullName evidence="6">PHD-type domain-containing protein</fullName>
    </recommendedName>
</protein>
<feature type="domain" description="PHD-type" evidence="6">
    <location>
        <begin position="148"/>
        <end position="195"/>
    </location>
</feature>
<dbReference type="OrthoDB" id="5876363at2759"/>
<evidence type="ECO:0000313" key="8">
    <source>
        <dbReference type="Proteomes" id="UP000094285"/>
    </source>
</evidence>
<dbReference type="InterPro" id="IPR011011">
    <property type="entry name" value="Znf_FYVE_PHD"/>
</dbReference>
<dbReference type="CDD" id="cd15534">
    <property type="entry name" value="PHD2_PHF12_Rco1"/>
    <property type="match status" value="1"/>
</dbReference>
<feature type="compositionally biased region" description="Basic and acidic residues" evidence="5">
    <location>
        <begin position="245"/>
        <end position="262"/>
    </location>
</feature>
<feature type="non-terminal residue" evidence="7">
    <location>
        <position position="608"/>
    </location>
</feature>
<organism evidence="7 8">
    <name type="scientific">Suhomyces tanzawaensis NRRL Y-17324</name>
    <dbReference type="NCBI Taxonomy" id="984487"/>
    <lineage>
        <taxon>Eukaryota</taxon>
        <taxon>Fungi</taxon>
        <taxon>Dikarya</taxon>
        <taxon>Ascomycota</taxon>
        <taxon>Saccharomycotina</taxon>
        <taxon>Pichiomycetes</taxon>
        <taxon>Debaryomycetaceae</taxon>
        <taxon>Suhomyces</taxon>
    </lineage>
</organism>
<dbReference type="PANTHER" id="PTHR47636">
    <property type="entry name" value="TRANSCRIPTIONAL REGULATORY PROTEIN RCO1"/>
    <property type="match status" value="1"/>
</dbReference>
<dbReference type="EMBL" id="KV453909">
    <property type="protein sequence ID" value="ODV82280.1"/>
    <property type="molecule type" value="Genomic_DNA"/>
</dbReference>
<dbReference type="GeneID" id="30982717"/>
<evidence type="ECO:0000256" key="1">
    <source>
        <dbReference type="ARBA" id="ARBA00022723"/>
    </source>
</evidence>
<dbReference type="InterPro" id="IPR013083">
    <property type="entry name" value="Znf_RING/FYVE/PHD"/>
</dbReference>
<feature type="non-terminal residue" evidence="7">
    <location>
        <position position="1"/>
    </location>
</feature>
<feature type="compositionally biased region" description="Basic and acidic residues" evidence="5">
    <location>
        <begin position="91"/>
        <end position="112"/>
    </location>
</feature>
<evidence type="ECO:0000259" key="6">
    <source>
        <dbReference type="PROSITE" id="PS50016"/>
    </source>
</evidence>
<dbReference type="Pfam" id="PF00628">
    <property type="entry name" value="PHD"/>
    <property type="match status" value="1"/>
</dbReference>
<dbReference type="GO" id="GO:0008270">
    <property type="term" value="F:zinc ion binding"/>
    <property type="evidence" value="ECO:0007669"/>
    <property type="project" value="UniProtKB-KW"/>
</dbReference>
<dbReference type="InterPro" id="IPR001965">
    <property type="entry name" value="Znf_PHD"/>
</dbReference>
<name>A0A1E4SRZ2_9ASCO</name>
<dbReference type="SMART" id="SM00249">
    <property type="entry name" value="PHD"/>
    <property type="match status" value="2"/>
</dbReference>
<keyword evidence="2 4" id="KW-0863">Zinc-finger</keyword>
<dbReference type="InterPro" id="IPR019787">
    <property type="entry name" value="Znf_PHD-finger"/>
</dbReference>
<evidence type="ECO:0000256" key="4">
    <source>
        <dbReference type="PROSITE-ProRule" id="PRU00146"/>
    </source>
</evidence>
<keyword evidence="1" id="KW-0479">Metal-binding</keyword>
<proteinExistence type="predicted"/>
<dbReference type="CDD" id="cd15535">
    <property type="entry name" value="PHD1_Rco1"/>
    <property type="match status" value="1"/>
</dbReference>